<dbReference type="EMBL" id="QJKB01000005">
    <property type="protein sequence ID" value="PXX42393.1"/>
    <property type="molecule type" value="Genomic_DNA"/>
</dbReference>
<dbReference type="Gene3D" id="2.30.30.830">
    <property type="match status" value="1"/>
</dbReference>
<feature type="chain" id="PRO_5016433125" evidence="1">
    <location>
        <begin position="25"/>
        <end position="180"/>
    </location>
</feature>
<evidence type="ECO:0000313" key="2">
    <source>
        <dbReference type="EMBL" id="PXX42393.1"/>
    </source>
</evidence>
<accession>A0A318J4R1</accession>
<dbReference type="OrthoDB" id="5296580at2"/>
<dbReference type="PROSITE" id="PS51257">
    <property type="entry name" value="PROKAR_LIPOPROTEIN"/>
    <property type="match status" value="1"/>
</dbReference>
<dbReference type="InterPro" id="IPR007446">
    <property type="entry name" value="PilP"/>
</dbReference>
<comment type="caution">
    <text evidence="2">The sequence shown here is derived from an EMBL/GenBank/DDBJ whole genome shotgun (WGS) entry which is preliminary data.</text>
</comment>
<proteinExistence type="predicted"/>
<dbReference type="AlphaFoldDB" id="A0A318J4R1"/>
<dbReference type="RefSeq" id="WP_110255955.1">
    <property type="nucleotide sequence ID" value="NZ_QJKB01000005.1"/>
</dbReference>
<reference evidence="2 3" key="1">
    <citation type="submission" date="2018-05" db="EMBL/GenBank/DDBJ databases">
        <title>Genomic Encyclopedia of Type Strains, Phase IV (KMG-IV): sequencing the most valuable type-strain genomes for metagenomic binning, comparative biology and taxonomic classification.</title>
        <authorList>
            <person name="Goeker M."/>
        </authorList>
    </citation>
    <scope>NUCLEOTIDE SEQUENCE [LARGE SCALE GENOMIC DNA]</scope>
    <source>
        <strain evidence="2 3">DSM 19792</strain>
    </source>
</reference>
<evidence type="ECO:0000313" key="3">
    <source>
        <dbReference type="Proteomes" id="UP000247792"/>
    </source>
</evidence>
<protein>
    <submittedName>
        <fullName evidence="2">Type IV pilus assembly protein PilP</fullName>
    </submittedName>
</protein>
<evidence type="ECO:0000256" key="1">
    <source>
        <dbReference type="SAM" id="SignalP"/>
    </source>
</evidence>
<dbReference type="Pfam" id="PF04351">
    <property type="entry name" value="PilP"/>
    <property type="match status" value="1"/>
</dbReference>
<sequence>MMKILIRPTVCVMLTLSLSACGEAEETELKAWMDAEQKQAKAVIPKINPPKVYTPFSYAGKGEIEPFDPAKLLVVLARLKAASGNGIQAPNPDRPREALEAFPLDSLKMVGTIEKNKMVYGLVQVDKTVYQVKLGAYLGQNYGLITKIVEGEIEIKETVQDAAGDWTERQTKLELQEAKK</sequence>
<dbReference type="PIRSF" id="PIRSF016481">
    <property type="entry name" value="Pilus_assembly_PilP"/>
    <property type="match status" value="1"/>
</dbReference>
<keyword evidence="3" id="KW-1185">Reference proteome</keyword>
<dbReference type="Proteomes" id="UP000247792">
    <property type="component" value="Unassembled WGS sequence"/>
</dbReference>
<organism evidence="2 3">
    <name type="scientific">Undibacterium pigrum</name>
    <dbReference type="NCBI Taxonomy" id="401470"/>
    <lineage>
        <taxon>Bacteria</taxon>
        <taxon>Pseudomonadati</taxon>
        <taxon>Pseudomonadota</taxon>
        <taxon>Betaproteobacteria</taxon>
        <taxon>Burkholderiales</taxon>
        <taxon>Oxalobacteraceae</taxon>
        <taxon>Undibacterium</taxon>
    </lineage>
</organism>
<feature type="signal peptide" evidence="1">
    <location>
        <begin position="1"/>
        <end position="24"/>
    </location>
</feature>
<gene>
    <name evidence="2" type="ORF">DFR42_10551</name>
</gene>
<name>A0A318J4R1_9BURK</name>
<keyword evidence="1" id="KW-0732">Signal</keyword>